<evidence type="ECO:0000256" key="4">
    <source>
        <dbReference type="ARBA" id="ARBA00022692"/>
    </source>
</evidence>
<dbReference type="PANTHER" id="PTHR30561">
    <property type="entry name" value="SMR FAMILY PROTON-DEPENDENT DRUG EFFLUX TRANSPORTER SUGE"/>
    <property type="match status" value="1"/>
</dbReference>
<accession>A0ABN8AAP5</accession>
<evidence type="ECO:0000256" key="2">
    <source>
        <dbReference type="ARBA" id="ARBA00022448"/>
    </source>
</evidence>
<dbReference type="EMBL" id="CAKJTJ010000019">
    <property type="protein sequence ID" value="CAG9622260.1"/>
    <property type="molecule type" value="Genomic_DNA"/>
</dbReference>
<dbReference type="Proteomes" id="UP000789833">
    <property type="component" value="Unassembled WGS sequence"/>
</dbReference>
<evidence type="ECO:0000256" key="5">
    <source>
        <dbReference type="ARBA" id="ARBA00022989"/>
    </source>
</evidence>
<gene>
    <name evidence="9" type="primary">ebrB</name>
    <name evidence="9" type="ORF">BACCIP111883_03051</name>
</gene>
<proteinExistence type="inferred from homology"/>
<evidence type="ECO:0000256" key="8">
    <source>
        <dbReference type="SAM" id="Phobius"/>
    </source>
</evidence>
<feature type="transmembrane region" description="Helical" evidence="8">
    <location>
        <begin position="85"/>
        <end position="102"/>
    </location>
</feature>
<evidence type="ECO:0000313" key="9">
    <source>
        <dbReference type="EMBL" id="CAG9622260.1"/>
    </source>
</evidence>
<keyword evidence="6 8" id="KW-0472">Membrane</keyword>
<protein>
    <submittedName>
        <fullName evidence="9">Multidrug resistance protein EbrB</fullName>
    </submittedName>
</protein>
<dbReference type="Gene3D" id="1.10.3730.20">
    <property type="match status" value="1"/>
</dbReference>
<feature type="transmembrane region" description="Helical" evidence="8">
    <location>
        <begin position="60"/>
        <end position="79"/>
    </location>
</feature>
<feature type="transmembrane region" description="Helical" evidence="8">
    <location>
        <begin position="27"/>
        <end position="48"/>
    </location>
</feature>
<dbReference type="PANTHER" id="PTHR30561:SF1">
    <property type="entry name" value="MULTIDRUG TRANSPORTER EMRE"/>
    <property type="match status" value="1"/>
</dbReference>
<keyword evidence="4 7" id="KW-0812">Transmembrane</keyword>
<comment type="caution">
    <text evidence="9">The sequence shown here is derived from an EMBL/GenBank/DDBJ whole genome shotgun (WGS) entry which is preliminary data.</text>
</comment>
<keyword evidence="10" id="KW-1185">Reference proteome</keyword>
<keyword evidence="2" id="KW-0813">Transport</keyword>
<organism evidence="9 10">
    <name type="scientific">Sutcliffiella rhizosphaerae</name>
    <dbReference type="NCBI Taxonomy" id="2880967"/>
    <lineage>
        <taxon>Bacteria</taxon>
        <taxon>Bacillati</taxon>
        <taxon>Bacillota</taxon>
        <taxon>Bacilli</taxon>
        <taxon>Bacillales</taxon>
        <taxon>Bacillaceae</taxon>
        <taxon>Sutcliffiella</taxon>
    </lineage>
</organism>
<keyword evidence="3" id="KW-1003">Cell membrane</keyword>
<reference evidence="9 10" key="1">
    <citation type="submission" date="2021-10" db="EMBL/GenBank/DDBJ databases">
        <authorList>
            <person name="Criscuolo A."/>
        </authorList>
    </citation>
    <scope>NUCLEOTIDE SEQUENCE [LARGE SCALE GENOMIC DNA]</scope>
    <source>
        <strain evidence="10">CIP 111883</strain>
    </source>
</reference>
<evidence type="ECO:0000256" key="7">
    <source>
        <dbReference type="RuleBase" id="RU003942"/>
    </source>
</evidence>
<dbReference type="InterPro" id="IPR045324">
    <property type="entry name" value="Small_multidrug_res"/>
</dbReference>
<dbReference type="RefSeq" id="WP_230502568.1">
    <property type="nucleotide sequence ID" value="NZ_CAKJTJ010000019.1"/>
</dbReference>
<name>A0ABN8AAP5_9BACI</name>
<evidence type="ECO:0000256" key="6">
    <source>
        <dbReference type="ARBA" id="ARBA00023136"/>
    </source>
</evidence>
<dbReference type="SUPFAM" id="SSF103481">
    <property type="entry name" value="Multidrug resistance efflux transporter EmrE"/>
    <property type="match status" value="1"/>
</dbReference>
<keyword evidence="5 8" id="KW-1133">Transmembrane helix</keyword>
<dbReference type="InterPro" id="IPR037185">
    <property type="entry name" value="EmrE-like"/>
</dbReference>
<comment type="subcellular location">
    <subcellularLocation>
        <location evidence="1 7">Cell membrane</location>
        <topology evidence="1 7">Multi-pass membrane protein</topology>
    </subcellularLocation>
</comment>
<sequence length="120" mass="12848">MRGYLFLTISIIIEAFAASMLKVSQGFTLIVPTVASLFGYFIAFVFLVLTLKTLPLSKAYATWAGAGTALTVIIGIAVFQESTSLLKLMGVAIIIIGLFVLNSSKGEGEEIKEEPVQQVS</sequence>
<dbReference type="Pfam" id="PF00893">
    <property type="entry name" value="Multi_Drug_Res"/>
    <property type="match status" value="1"/>
</dbReference>
<dbReference type="InterPro" id="IPR000390">
    <property type="entry name" value="Small_drug/metabolite_transptr"/>
</dbReference>
<evidence type="ECO:0000313" key="10">
    <source>
        <dbReference type="Proteomes" id="UP000789833"/>
    </source>
</evidence>
<evidence type="ECO:0000256" key="1">
    <source>
        <dbReference type="ARBA" id="ARBA00004651"/>
    </source>
</evidence>
<evidence type="ECO:0000256" key="3">
    <source>
        <dbReference type="ARBA" id="ARBA00022475"/>
    </source>
</evidence>
<comment type="similarity">
    <text evidence="7">Belongs to the drug/metabolite transporter (DMT) superfamily. Small multidrug resistance (SMR) (TC 2.A.7.1) family.</text>
</comment>